<protein>
    <submittedName>
        <fullName evidence="2">MBL fold metallo-hydrolase</fullName>
    </submittedName>
</protein>
<gene>
    <name evidence="2" type="ORF">ACFFIX_04530</name>
</gene>
<keyword evidence="3" id="KW-1185">Reference proteome</keyword>
<dbReference type="SMART" id="SM00849">
    <property type="entry name" value="Lactamase_B"/>
    <property type="match status" value="1"/>
</dbReference>
<comment type="caution">
    <text evidence="2">The sequence shown here is derived from an EMBL/GenBank/DDBJ whole genome shotgun (WGS) entry which is preliminary data.</text>
</comment>
<dbReference type="InterPro" id="IPR037482">
    <property type="entry name" value="ST1585_MBL-fold"/>
</dbReference>
<dbReference type="Proteomes" id="UP001589854">
    <property type="component" value="Unassembled WGS sequence"/>
</dbReference>
<dbReference type="InterPro" id="IPR036866">
    <property type="entry name" value="RibonucZ/Hydroxyglut_hydro"/>
</dbReference>
<reference evidence="2 3" key="1">
    <citation type="submission" date="2024-09" db="EMBL/GenBank/DDBJ databases">
        <authorList>
            <person name="Sun Q."/>
            <person name="Mori K."/>
        </authorList>
    </citation>
    <scope>NUCLEOTIDE SEQUENCE [LARGE SCALE GENOMIC DNA]</scope>
    <source>
        <strain evidence="2 3">CCM 7228</strain>
    </source>
</reference>
<dbReference type="RefSeq" id="WP_378930966.1">
    <property type="nucleotide sequence ID" value="NZ_JBHLVO010000002.1"/>
</dbReference>
<dbReference type="InterPro" id="IPR001279">
    <property type="entry name" value="Metallo-B-lactamas"/>
</dbReference>
<evidence type="ECO:0000313" key="2">
    <source>
        <dbReference type="EMBL" id="MFC0270716.1"/>
    </source>
</evidence>
<accession>A0ABV6GAL5</accession>
<dbReference type="PANTHER" id="PTHR42951:SF22">
    <property type="entry name" value="METALLO BETA-LACTAMASE SUPERFAMILY LIPOPROTEIN"/>
    <property type="match status" value="1"/>
</dbReference>
<proteinExistence type="predicted"/>
<dbReference type="Gene3D" id="3.60.15.10">
    <property type="entry name" value="Ribonuclease Z/Hydroxyacylglutathione hydrolase-like"/>
    <property type="match status" value="1"/>
</dbReference>
<dbReference type="InterPro" id="IPR050855">
    <property type="entry name" value="NDM-1-like"/>
</dbReference>
<dbReference type="Pfam" id="PF00753">
    <property type="entry name" value="Lactamase_B"/>
    <property type="match status" value="1"/>
</dbReference>
<dbReference type="CDD" id="cd07726">
    <property type="entry name" value="ST1585-like_MBL-fold"/>
    <property type="match status" value="1"/>
</dbReference>
<name>A0ABV6GAL5_9BACI</name>
<sequence length="326" mass="36375">MAFIEKLDERLTIIDSLDLGMRGRTSTYVLQDEKIALFEPSASPSIPHILEGLKELSIPLEKIDFIIVTHIHLDHAGGAGLLLEKCPNAYLVVHPKGAKHLIDPSRLIAGAQAVYGSEFNRLFDPIIPIPENRLLIMENADTLKLSDTCTLTFYDSPGHANHHFSIHDSVSNGIFTGDAIGIFYQELLEDGLEFYLPSTSPNQFNPEAMLKSAQMIEKLAVEKIYYSHFGVSSNPNQALSALRKWLPVFLDAAERGLLLENDKENVTALAHSVQNELQKSVFKALDQQNISKTHSVYDILKLDLSVCAMGLVDYLEKRKRLKQPKA</sequence>
<organism evidence="2 3">
    <name type="scientific">Metabacillus herbersteinensis</name>
    <dbReference type="NCBI Taxonomy" id="283816"/>
    <lineage>
        <taxon>Bacteria</taxon>
        <taxon>Bacillati</taxon>
        <taxon>Bacillota</taxon>
        <taxon>Bacilli</taxon>
        <taxon>Bacillales</taxon>
        <taxon>Bacillaceae</taxon>
        <taxon>Metabacillus</taxon>
    </lineage>
</organism>
<dbReference type="PANTHER" id="PTHR42951">
    <property type="entry name" value="METALLO-BETA-LACTAMASE DOMAIN-CONTAINING"/>
    <property type="match status" value="1"/>
</dbReference>
<evidence type="ECO:0000313" key="3">
    <source>
        <dbReference type="Proteomes" id="UP001589854"/>
    </source>
</evidence>
<feature type="domain" description="Metallo-beta-lactamase" evidence="1">
    <location>
        <begin position="24"/>
        <end position="228"/>
    </location>
</feature>
<evidence type="ECO:0000259" key="1">
    <source>
        <dbReference type="SMART" id="SM00849"/>
    </source>
</evidence>
<dbReference type="EMBL" id="JBHLVO010000002">
    <property type="protein sequence ID" value="MFC0270716.1"/>
    <property type="molecule type" value="Genomic_DNA"/>
</dbReference>
<dbReference type="SUPFAM" id="SSF56281">
    <property type="entry name" value="Metallo-hydrolase/oxidoreductase"/>
    <property type="match status" value="1"/>
</dbReference>